<dbReference type="SMART" id="SM00644">
    <property type="entry name" value="Ami_2"/>
    <property type="match status" value="1"/>
</dbReference>
<dbReference type="SUPFAM" id="SSF47090">
    <property type="entry name" value="PGBD-like"/>
    <property type="match status" value="1"/>
</dbReference>
<evidence type="ECO:0000256" key="3">
    <source>
        <dbReference type="ARBA" id="ARBA00011901"/>
    </source>
</evidence>
<dbReference type="EC" id="3.5.1.28" evidence="3"/>
<dbReference type="STRING" id="714315.GCA_000516535_01277"/>
<evidence type="ECO:0000256" key="5">
    <source>
        <dbReference type="ARBA" id="ARBA00023316"/>
    </source>
</evidence>
<dbReference type="RefSeq" id="WP_309299799.1">
    <property type="nucleotide sequence ID" value="NZ_AP019822.1"/>
</dbReference>
<evidence type="ECO:0000256" key="6">
    <source>
        <dbReference type="SAM" id="MobiDB-lite"/>
    </source>
</evidence>
<organism evidence="8 9">
    <name type="scientific">Pseudoleptotrichia goodfellowii</name>
    <dbReference type="NCBI Taxonomy" id="157692"/>
    <lineage>
        <taxon>Bacteria</taxon>
        <taxon>Fusobacteriati</taxon>
        <taxon>Fusobacteriota</taxon>
        <taxon>Fusobacteriia</taxon>
        <taxon>Fusobacteriales</taxon>
        <taxon>Leptotrichiaceae</taxon>
        <taxon>Pseudoleptotrichia</taxon>
    </lineage>
</organism>
<comment type="similarity">
    <text evidence="2">Belongs to the N-acetylmuramoyl-L-alanine amidase 2 family.</text>
</comment>
<keyword evidence="5" id="KW-0961">Cell wall biogenesis/degradation</keyword>
<dbReference type="InterPro" id="IPR002477">
    <property type="entry name" value="Peptidoglycan-bd-like"/>
</dbReference>
<proteinExistence type="inferred from homology"/>
<keyword evidence="4" id="KW-0378">Hydrolase</keyword>
<evidence type="ECO:0000256" key="2">
    <source>
        <dbReference type="ARBA" id="ARBA00007553"/>
    </source>
</evidence>
<dbReference type="Proteomes" id="UP000321606">
    <property type="component" value="Chromosome"/>
</dbReference>
<dbReference type="InterPro" id="IPR051206">
    <property type="entry name" value="NAMLAA_amidase_2"/>
</dbReference>
<dbReference type="CDD" id="cd06583">
    <property type="entry name" value="PGRP"/>
    <property type="match status" value="1"/>
</dbReference>
<dbReference type="Gene3D" id="3.40.80.10">
    <property type="entry name" value="Peptidoglycan recognition protein-like"/>
    <property type="match status" value="1"/>
</dbReference>
<dbReference type="InterPro" id="IPR036505">
    <property type="entry name" value="Amidase/PGRP_sf"/>
</dbReference>
<dbReference type="Pfam" id="PF01510">
    <property type="entry name" value="Amidase_2"/>
    <property type="match status" value="1"/>
</dbReference>
<feature type="region of interest" description="Disordered" evidence="6">
    <location>
        <begin position="1"/>
        <end position="24"/>
    </location>
</feature>
<dbReference type="GO" id="GO:0009254">
    <property type="term" value="P:peptidoglycan turnover"/>
    <property type="evidence" value="ECO:0007669"/>
    <property type="project" value="TreeGrafter"/>
</dbReference>
<evidence type="ECO:0000256" key="1">
    <source>
        <dbReference type="ARBA" id="ARBA00001561"/>
    </source>
</evidence>
<feature type="compositionally biased region" description="Polar residues" evidence="6">
    <location>
        <begin position="1"/>
        <end position="10"/>
    </location>
</feature>
<sequence>MANVSYSQNKDMSKDIQRPPAVKKTTEVISNDAGKITLDREYNSKGQNFRERFIIVHYTALDRNRSLEVLTTQEVSAHFLISDEEKDPVYALVDENRRAWHAGVSEWKTSKNLNDSSLGIEIVNPGYIKENEFVPYKDFQIKELAVLIKYLSEKYQIPATNILGHSDIAPQRKQDPGPLMPWKKLYTDYNIGMWYDDAVKESFKNQYIQTFYALPVSEVQKELKKFGYSIEITNQWDKQTQNVIRAFQHHFRPELFDGKMDLETYSILKALNEKYK</sequence>
<dbReference type="InterPro" id="IPR036365">
    <property type="entry name" value="PGBD-like_sf"/>
</dbReference>
<dbReference type="FunFam" id="3.40.80.10:FF:000003">
    <property type="entry name" value="N-acetylmuramoyl-L-alanine amidase"/>
    <property type="match status" value="1"/>
</dbReference>
<dbReference type="InterPro" id="IPR002502">
    <property type="entry name" value="Amidase_domain"/>
</dbReference>
<comment type="catalytic activity">
    <reaction evidence="1">
        <text>Hydrolyzes the link between N-acetylmuramoyl residues and L-amino acid residues in certain cell-wall glycopeptides.</text>
        <dbReference type="EC" id="3.5.1.28"/>
    </reaction>
</comment>
<gene>
    <name evidence="8" type="ORF">JCM16774_1268</name>
</gene>
<dbReference type="AlphaFoldDB" id="A0A510JB70"/>
<evidence type="ECO:0000313" key="9">
    <source>
        <dbReference type="Proteomes" id="UP000321606"/>
    </source>
</evidence>
<evidence type="ECO:0000313" key="8">
    <source>
        <dbReference type="EMBL" id="BBM36336.1"/>
    </source>
</evidence>
<dbReference type="PANTHER" id="PTHR30417">
    <property type="entry name" value="N-ACETYLMURAMOYL-L-ALANINE AMIDASE AMID"/>
    <property type="match status" value="1"/>
</dbReference>
<accession>A0A510JB70</accession>
<dbReference type="Pfam" id="PF01471">
    <property type="entry name" value="PG_binding_1"/>
    <property type="match status" value="1"/>
</dbReference>
<dbReference type="GO" id="GO:0071555">
    <property type="term" value="P:cell wall organization"/>
    <property type="evidence" value="ECO:0007669"/>
    <property type="project" value="UniProtKB-KW"/>
</dbReference>
<dbReference type="PANTHER" id="PTHR30417:SF1">
    <property type="entry name" value="N-ACETYLMURAMOYL-L-ALANINE AMIDASE AMID"/>
    <property type="match status" value="1"/>
</dbReference>
<evidence type="ECO:0000259" key="7">
    <source>
        <dbReference type="SMART" id="SM00644"/>
    </source>
</evidence>
<feature type="domain" description="N-acetylmuramoyl-L-alanine amidase" evidence="7">
    <location>
        <begin position="39"/>
        <end position="177"/>
    </location>
</feature>
<dbReference type="Gene3D" id="1.10.101.10">
    <property type="entry name" value="PGBD-like superfamily/PGBD"/>
    <property type="match status" value="1"/>
</dbReference>
<dbReference type="KEGG" id="lgo:JCM16774_1268"/>
<dbReference type="SUPFAM" id="SSF55846">
    <property type="entry name" value="N-acetylmuramoyl-L-alanine amidase-like"/>
    <property type="match status" value="1"/>
</dbReference>
<dbReference type="GO" id="GO:0008745">
    <property type="term" value="F:N-acetylmuramoyl-L-alanine amidase activity"/>
    <property type="evidence" value="ECO:0007669"/>
    <property type="project" value="UniProtKB-EC"/>
</dbReference>
<dbReference type="EMBL" id="AP019822">
    <property type="protein sequence ID" value="BBM36336.1"/>
    <property type="molecule type" value="Genomic_DNA"/>
</dbReference>
<dbReference type="GO" id="GO:0009253">
    <property type="term" value="P:peptidoglycan catabolic process"/>
    <property type="evidence" value="ECO:0007669"/>
    <property type="project" value="InterPro"/>
</dbReference>
<name>A0A510JB70_9FUSO</name>
<evidence type="ECO:0000256" key="4">
    <source>
        <dbReference type="ARBA" id="ARBA00022801"/>
    </source>
</evidence>
<dbReference type="InterPro" id="IPR036366">
    <property type="entry name" value="PGBDSf"/>
</dbReference>
<reference evidence="8 9" key="1">
    <citation type="submission" date="2019-07" db="EMBL/GenBank/DDBJ databases">
        <title>Complete Genome Sequence of Leptotrichia goodfellowii Strain JCM 16774.</title>
        <authorList>
            <person name="Watanabe S."/>
            <person name="Cui L."/>
        </authorList>
    </citation>
    <scope>NUCLEOTIDE SEQUENCE [LARGE SCALE GENOMIC DNA]</scope>
    <source>
        <strain evidence="8 9">JCM16774</strain>
    </source>
</reference>
<protein>
    <recommendedName>
        <fullName evidence="3">N-acetylmuramoyl-L-alanine amidase</fullName>
        <ecNumber evidence="3">3.5.1.28</ecNumber>
    </recommendedName>
</protein>